<dbReference type="Proteomes" id="UP000254084">
    <property type="component" value="Unassembled WGS sequence"/>
</dbReference>
<evidence type="ECO:0000313" key="1">
    <source>
        <dbReference type="EMBL" id="SUD57930.1"/>
    </source>
</evidence>
<protein>
    <submittedName>
        <fullName evidence="1">Uncharacterized protein</fullName>
    </submittedName>
</protein>
<proteinExistence type="predicted"/>
<name>A0A379JZQ9_ECTOL</name>
<accession>A0A379JZQ9</accession>
<reference evidence="1 2" key="1">
    <citation type="submission" date="2018-06" db="EMBL/GenBank/DDBJ databases">
        <authorList>
            <consortium name="Pathogen Informatics"/>
            <person name="Doyle S."/>
        </authorList>
    </citation>
    <scope>NUCLEOTIDE SEQUENCE [LARGE SCALE GENOMIC DNA]</scope>
    <source>
        <strain evidence="1 2">NCTC10860</strain>
    </source>
</reference>
<organism evidence="1 2">
    <name type="scientific">Ectopseudomonas oleovorans</name>
    <name type="common">Pseudomonas oleovorans</name>
    <dbReference type="NCBI Taxonomy" id="301"/>
    <lineage>
        <taxon>Bacteria</taxon>
        <taxon>Pseudomonadati</taxon>
        <taxon>Pseudomonadota</taxon>
        <taxon>Gammaproteobacteria</taxon>
        <taxon>Pseudomonadales</taxon>
        <taxon>Pseudomonadaceae</taxon>
        <taxon>Ectopseudomonas</taxon>
    </lineage>
</organism>
<evidence type="ECO:0000313" key="2">
    <source>
        <dbReference type="Proteomes" id="UP000254084"/>
    </source>
</evidence>
<dbReference type="AlphaFoldDB" id="A0A379JZQ9"/>
<dbReference type="EMBL" id="UGUW01000001">
    <property type="protein sequence ID" value="SUD57930.1"/>
    <property type="molecule type" value="Genomic_DNA"/>
</dbReference>
<gene>
    <name evidence="1" type="ORF">NCTC10860_00133</name>
</gene>
<sequence>MRDVFQPTTEPARSIYAAFQAEAKKRESRSVEEWTSAEVDAVHREAVYQAQAHGLRAPSKEEIERAERYAMGSVDYGAKWAYSVVDAMRRANDAQE</sequence>
<dbReference type="RefSeq" id="WP_084341286.1">
    <property type="nucleotide sequence ID" value="NZ_UGUW01000001.1"/>
</dbReference>